<organism evidence="2 3">
    <name type="scientific">Setaria italica</name>
    <name type="common">Foxtail millet</name>
    <name type="synonym">Panicum italicum</name>
    <dbReference type="NCBI Taxonomy" id="4555"/>
    <lineage>
        <taxon>Eukaryota</taxon>
        <taxon>Viridiplantae</taxon>
        <taxon>Streptophyta</taxon>
        <taxon>Embryophyta</taxon>
        <taxon>Tracheophyta</taxon>
        <taxon>Spermatophyta</taxon>
        <taxon>Magnoliopsida</taxon>
        <taxon>Liliopsida</taxon>
        <taxon>Poales</taxon>
        <taxon>Poaceae</taxon>
        <taxon>PACMAD clade</taxon>
        <taxon>Panicoideae</taxon>
        <taxon>Panicodae</taxon>
        <taxon>Paniceae</taxon>
        <taxon>Cenchrinae</taxon>
        <taxon>Setaria</taxon>
    </lineage>
</organism>
<dbReference type="HOGENOM" id="CLU_2201616_0_0_1"/>
<dbReference type="EnsemblPlants" id="KQL11766">
    <property type="protein sequence ID" value="KQL11766"/>
    <property type="gene ID" value="SETIT_007583mg"/>
</dbReference>
<sequence length="108" mass="11984">MLRRRLCCKYARMQTLGKGYVGNVGPRSIIVVEEEEGLAQSKALSAMLSGPPYVDTWAEPSEGPSSSSSPRSKKRQRTATSTFSHSRIHLLLNFRETRYVPVATGIKN</sequence>
<dbReference type="AlphaFoldDB" id="K3Y072"/>
<dbReference type="EMBL" id="AGNK02002648">
    <property type="status" value="NOT_ANNOTATED_CDS"/>
    <property type="molecule type" value="Genomic_DNA"/>
</dbReference>
<dbReference type="Gramene" id="KQL11766">
    <property type="protein sequence ID" value="KQL11766"/>
    <property type="gene ID" value="SETIT_007583mg"/>
</dbReference>
<reference evidence="3" key="1">
    <citation type="journal article" date="2012" name="Nat. Biotechnol.">
        <title>Reference genome sequence of the model plant Setaria.</title>
        <authorList>
            <person name="Bennetzen J.L."/>
            <person name="Schmutz J."/>
            <person name="Wang H."/>
            <person name="Percifield R."/>
            <person name="Hawkins J."/>
            <person name="Pontaroli A.C."/>
            <person name="Estep M."/>
            <person name="Feng L."/>
            <person name="Vaughn J.N."/>
            <person name="Grimwood J."/>
            <person name="Jenkins J."/>
            <person name="Barry K."/>
            <person name="Lindquist E."/>
            <person name="Hellsten U."/>
            <person name="Deshpande S."/>
            <person name="Wang X."/>
            <person name="Wu X."/>
            <person name="Mitros T."/>
            <person name="Triplett J."/>
            <person name="Yang X."/>
            <person name="Ye C.Y."/>
            <person name="Mauro-Herrera M."/>
            <person name="Wang L."/>
            <person name="Li P."/>
            <person name="Sharma M."/>
            <person name="Sharma R."/>
            <person name="Ronald P.C."/>
            <person name="Panaud O."/>
            <person name="Kellogg E.A."/>
            <person name="Brutnell T.P."/>
            <person name="Doust A.N."/>
            <person name="Tuskan G.A."/>
            <person name="Rokhsar D."/>
            <person name="Devos K.M."/>
        </authorList>
    </citation>
    <scope>NUCLEOTIDE SEQUENCE [LARGE SCALE GENOMIC DNA]</scope>
    <source>
        <strain evidence="3">cv. Yugu1</strain>
    </source>
</reference>
<proteinExistence type="predicted"/>
<feature type="region of interest" description="Disordered" evidence="1">
    <location>
        <begin position="55"/>
        <end position="83"/>
    </location>
</feature>
<evidence type="ECO:0000313" key="3">
    <source>
        <dbReference type="Proteomes" id="UP000004995"/>
    </source>
</evidence>
<protein>
    <submittedName>
        <fullName evidence="2">Uncharacterized protein</fullName>
    </submittedName>
</protein>
<reference evidence="2" key="2">
    <citation type="submission" date="2018-08" db="UniProtKB">
        <authorList>
            <consortium name="EnsemblPlants"/>
        </authorList>
    </citation>
    <scope>IDENTIFICATION</scope>
    <source>
        <strain evidence="2">Yugu1</strain>
    </source>
</reference>
<evidence type="ECO:0000256" key="1">
    <source>
        <dbReference type="SAM" id="MobiDB-lite"/>
    </source>
</evidence>
<dbReference type="Proteomes" id="UP000004995">
    <property type="component" value="Unassembled WGS sequence"/>
</dbReference>
<keyword evidence="3" id="KW-1185">Reference proteome</keyword>
<name>K3Y072_SETIT</name>
<dbReference type="InParanoid" id="K3Y072"/>
<accession>K3Y072</accession>
<evidence type="ECO:0000313" key="2">
    <source>
        <dbReference type="EnsemblPlants" id="KQL11766"/>
    </source>
</evidence>